<feature type="domain" description="Translocation and assembly module TamB C-terminal" evidence="5">
    <location>
        <begin position="1097"/>
        <end position="1450"/>
    </location>
</feature>
<dbReference type="GO" id="GO:0005886">
    <property type="term" value="C:plasma membrane"/>
    <property type="evidence" value="ECO:0007669"/>
    <property type="project" value="InterPro"/>
</dbReference>
<dbReference type="GO" id="GO:0009306">
    <property type="term" value="P:protein secretion"/>
    <property type="evidence" value="ECO:0007669"/>
    <property type="project" value="InterPro"/>
</dbReference>
<dbReference type="PATRIC" id="fig|991905.3.peg.2866"/>
<dbReference type="PANTHER" id="PTHR36985">
    <property type="entry name" value="TRANSLOCATION AND ASSEMBLY MODULE SUBUNIT TAMB"/>
    <property type="match status" value="1"/>
</dbReference>
<organism evidence="6 7">
    <name type="scientific">Polymorphum gilvum (strain LMG 25793 / CGMCC 1.9160 / SL003B-26A1)</name>
    <dbReference type="NCBI Taxonomy" id="991905"/>
    <lineage>
        <taxon>Bacteria</taxon>
        <taxon>Pseudomonadati</taxon>
        <taxon>Pseudomonadota</taxon>
        <taxon>Alphaproteobacteria</taxon>
        <taxon>Rhodobacterales</taxon>
        <taxon>Paracoccaceae</taxon>
        <taxon>Polymorphum</taxon>
    </lineage>
</organism>
<evidence type="ECO:0000259" key="5">
    <source>
        <dbReference type="Pfam" id="PF04357"/>
    </source>
</evidence>
<evidence type="ECO:0000256" key="2">
    <source>
        <dbReference type="ARBA" id="ARBA00022692"/>
    </source>
</evidence>
<dbReference type="EMBL" id="CP002568">
    <property type="protein sequence ID" value="ADZ71219.1"/>
    <property type="molecule type" value="Genomic_DNA"/>
</dbReference>
<evidence type="ECO:0000313" key="6">
    <source>
        <dbReference type="EMBL" id="ADZ71219.1"/>
    </source>
</evidence>
<protein>
    <recommendedName>
        <fullName evidence="5">Translocation and assembly module TamB C-terminal domain-containing protein</fullName>
    </recommendedName>
</protein>
<sequence length="1450" mass="144477">MHPLRRVLKGLAYTALALGASVVALGALLPTPLGGIVIERIVNAALEGDGGRTTVSGVGIGWTGDLRVDAVTVADAAGPWLTLADLRLDWRPSRLLAGEAFVDTLTAGAVHVARRPVAAADGNDGADRSEGSLSLPVPRLRLERLAVAEIRLAAPVAGTPLTLTASGSARIDDDPQIVRATLDIRRADGTAGTIGARIDFAPGDGRLGFDLDVSEPRGGLVARLMEIPDLPALDIRLAGDGPLDDWGADLTVALDGRQTVTGTARLGTDGAGRMLSVDLDGDLAPLAPPVAAAFLLGSTELKGEARLNASFEFLSGRLSLTTQTVRLDADGGLDPLSQQLSGKGTLSVGAGGGALIALDIDGRRVAFGAVSAELTLSGALSKANWTLAATATQLSGPEGAVERLTLDASGSGADLRAEHLTSPLRARLALAGVAAADGRLAALAGDTLLTLAGRIDGAQAAATIEAAELSAPAGRLVLTEAHYAGDAASARGRIDLADLGALSALAGRPLGGTLTGAFAATGRPATASGTLAVSLEGRDLKTGSAEADRLLAGTVTAEATADRAEDGTLRVTGLSLTGPGLALAGDAALAAGSLEAEVQGRLSGLHRLDPRLEGEIALNASARGPFAAAEVALEARSDRLVLTGTPVEAVTLTISGTASPEAPAGTLALAGTMNGAPLTASADLVSENGGARIDRLEARAGGNRIAGSAEIGDLDRALETLTGRVSVDAPQLADLSPLVLTPITGRLNAEVSLAAEAGLPRLRVTANGADLSVPGADVAGLTAEASVLDPFGVPRANGTLGASGVRAGGTALDTVALEASSDGMRTDFTLDARLPSAGGRDGLAGAGTLTAADGGFDLAVTRLDGAYAGLTTALAQPARFTYRGEVLHVDALALALGSGTLTVTGTAGERLDLTARVADVPLALANAVAPGLGLGGSASGTVTASGAAGAPVATWNLSVTGLSASATAGLGLPALGLASSGRLSGNRIDQTTTASGPDGTTLTAKGTVGLEGARALDLALDGTVPLALARRTLTEAGFRGEGAMRVTGRVGGTVAAPRPALTAVPSGVRVTELSSGLTLQDVTGSIDIDGERIVLNGLKAAVAGGGTLSVSGSVGLGGDMAADIRALVDKGRYSDGRVVTAVADADIRISGPLAGSRTGALMSGTVSVERADIAIPETLPGGVSPVAVQHVNAPAAVRAQMAELRADGGGGSGGTGEAPMRLDVTVNAPGRIFVRGRGVDAELSGSLRVVGTTAEPQAIGAFTLRRGQLDVLTRRLAFSRGSATFSGSLTPELDFLATTSAGTTTVNVTVTGSAADPVVALTSVPSLPQDEILAQLLFDRSMSTLSPTQLAQLAAAVATLTGGSDRGPLAQLRRSLGLDAIDVNAAVEGGPSVAVGKYINDNIYLGVEQGTGRDSSRVTVDIDITKGLKMRGEVGADGSSKAGIFYEREY</sequence>
<dbReference type="GO" id="GO:0097347">
    <property type="term" value="C:TAM protein secretion complex"/>
    <property type="evidence" value="ECO:0007669"/>
    <property type="project" value="TreeGrafter"/>
</dbReference>
<keyword evidence="3" id="KW-1133">Transmembrane helix</keyword>
<reference evidence="6 7" key="1">
    <citation type="journal article" date="2011" name="J. Bacteriol.">
        <title>Complete genome sequence of Polymorphum gilvum SL003B-26A1T, a crude oil-degrading bacterium from oil-polluted saline soil.</title>
        <authorList>
            <person name="Li S.G."/>
            <person name="Tang Y.Q."/>
            <person name="Nie Y."/>
            <person name="Cai M."/>
            <person name="Wu X.L."/>
        </authorList>
    </citation>
    <scope>NUCLEOTIDE SEQUENCE [LARGE SCALE GENOMIC DNA]</scope>
    <source>
        <strain evidence="7">LMG 25793 / CGMCC 1.9160 / SL003B-26A1</strain>
    </source>
</reference>
<accession>F2J5W5</accession>
<gene>
    <name evidence="6" type="ordered locus">SL003B_2796</name>
</gene>
<dbReference type="STRING" id="991905.SL003B_2796"/>
<dbReference type="PANTHER" id="PTHR36985:SF1">
    <property type="entry name" value="TRANSLOCATION AND ASSEMBLY MODULE SUBUNIT TAMB"/>
    <property type="match status" value="1"/>
</dbReference>
<dbReference type="HOGENOM" id="CLU_002202_0_0_5"/>
<keyword evidence="4" id="KW-0472">Membrane</keyword>
<dbReference type="OrthoDB" id="7784409at2"/>
<comment type="subcellular location">
    <subcellularLocation>
        <location evidence="1">Membrane</location>
        <topology evidence="1">Single-pass membrane protein</topology>
    </subcellularLocation>
</comment>
<name>F2J5W5_POLGS</name>
<dbReference type="Proteomes" id="UP000008130">
    <property type="component" value="Chromosome"/>
</dbReference>
<evidence type="ECO:0000256" key="4">
    <source>
        <dbReference type="ARBA" id="ARBA00023136"/>
    </source>
</evidence>
<dbReference type="Pfam" id="PF04357">
    <property type="entry name" value="TamB"/>
    <property type="match status" value="1"/>
</dbReference>
<evidence type="ECO:0000313" key="7">
    <source>
        <dbReference type="Proteomes" id="UP000008130"/>
    </source>
</evidence>
<dbReference type="InterPro" id="IPR007452">
    <property type="entry name" value="TamB_C"/>
</dbReference>
<dbReference type="KEGG" id="pgv:SL003B_2796"/>
<proteinExistence type="predicted"/>
<evidence type="ECO:0000256" key="3">
    <source>
        <dbReference type="ARBA" id="ARBA00022989"/>
    </source>
</evidence>
<keyword evidence="7" id="KW-1185">Reference proteome</keyword>
<dbReference type="eggNOG" id="COG2911">
    <property type="taxonomic scope" value="Bacteria"/>
</dbReference>
<evidence type="ECO:0000256" key="1">
    <source>
        <dbReference type="ARBA" id="ARBA00004167"/>
    </source>
</evidence>
<dbReference type="RefSeq" id="WP_013653533.1">
    <property type="nucleotide sequence ID" value="NC_015259.1"/>
</dbReference>
<keyword evidence="2" id="KW-0812">Transmembrane</keyword>